<dbReference type="GO" id="GO:0009279">
    <property type="term" value="C:cell outer membrane"/>
    <property type="evidence" value="ECO:0007669"/>
    <property type="project" value="UniProtKB-SubCell"/>
</dbReference>
<keyword evidence="10" id="KW-1185">Reference proteome</keyword>
<reference evidence="9 10" key="1">
    <citation type="submission" date="2017-05" db="EMBL/GenBank/DDBJ databases">
        <authorList>
            <person name="Varghese N."/>
            <person name="Submissions S."/>
        </authorList>
    </citation>
    <scope>NUCLEOTIDE SEQUENCE [LARGE SCALE GENOMIC DNA]</scope>
    <source>
        <strain evidence="9 10">DSM 16304</strain>
    </source>
</reference>
<evidence type="ECO:0000313" key="9">
    <source>
        <dbReference type="EMBL" id="SMO75450.1"/>
    </source>
</evidence>
<evidence type="ECO:0000256" key="4">
    <source>
        <dbReference type="ARBA" id="ARBA00022452"/>
    </source>
</evidence>
<name>A0A521DX51_9BACT</name>
<dbReference type="PANTHER" id="PTHR30026:SF21">
    <property type="entry name" value="SLR1270 PROTEIN"/>
    <property type="match status" value="1"/>
</dbReference>
<dbReference type="GO" id="GO:0015562">
    <property type="term" value="F:efflux transmembrane transporter activity"/>
    <property type="evidence" value="ECO:0007669"/>
    <property type="project" value="InterPro"/>
</dbReference>
<gene>
    <name evidence="9" type="ORF">SAMN06269117_12611</name>
</gene>
<evidence type="ECO:0000256" key="6">
    <source>
        <dbReference type="ARBA" id="ARBA00023136"/>
    </source>
</evidence>
<dbReference type="PANTHER" id="PTHR30026">
    <property type="entry name" value="OUTER MEMBRANE PROTEIN TOLC"/>
    <property type="match status" value="1"/>
</dbReference>
<dbReference type="SUPFAM" id="SSF56954">
    <property type="entry name" value="Outer membrane efflux proteins (OEP)"/>
    <property type="match status" value="1"/>
</dbReference>
<evidence type="ECO:0000256" key="3">
    <source>
        <dbReference type="ARBA" id="ARBA00022448"/>
    </source>
</evidence>
<dbReference type="GO" id="GO:1990281">
    <property type="term" value="C:efflux pump complex"/>
    <property type="evidence" value="ECO:0007669"/>
    <property type="project" value="TreeGrafter"/>
</dbReference>
<organism evidence="9 10">
    <name type="scientific">Balnearium lithotrophicum</name>
    <dbReference type="NCBI Taxonomy" id="223788"/>
    <lineage>
        <taxon>Bacteria</taxon>
        <taxon>Pseudomonadati</taxon>
        <taxon>Aquificota</taxon>
        <taxon>Aquificia</taxon>
        <taxon>Desulfurobacteriales</taxon>
        <taxon>Desulfurobacteriaceae</taxon>
        <taxon>Balnearium</taxon>
    </lineage>
</organism>
<keyword evidence="7" id="KW-0998">Cell outer membrane</keyword>
<sequence length="442" mass="50321">MKLKALSLLILFGAGNAYGITLSDAVKTAIEKNNLIRAKREEVKEKFYDYKMAKAKLLPSVNLFSEYNKTTDPPYAVMNRMEVKKLDMFNTNFNDPGKSQLFKTGLEVKLPIWMGGKLRSAVSLAKKEVKVSKEDLRKNENEVIYSVVKAYYSVLTAKAFVETAELAVRDARKHVKDAEVVYRSGLGLKSDVLRAKVYLEQMEENLVKAKSNYEVALRALKVSMGEFPKGEINVDGDLTYREYDFDLDDLIRTALKERPEIKEMELRLSQTEDLEKMAKGNFLPQIGAFGQVFSADDTAPWNKENSSWAVGVRASLNLFSGGEKFYNLRKSRIERLKVKEYREQVKKGIAFQVSKAYYDFLSAKKRVELARSAIKSAQETLRIVEKRYKNGLATITELLDTQTALNSARSNYVSALSNYRQAVAKVYYETGILRSRYSELTE</sequence>
<dbReference type="OrthoDB" id="13803at2"/>
<evidence type="ECO:0000256" key="5">
    <source>
        <dbReference type="ARBA" id="ARBA00022692"/>
    </source>
</evidence>
<dbReference type="InterPro" id="IPR051906">
    <property type="entry name" value="TolC-like"/>
</dbReference>
<keyword evidence="5" id="KW-0812">Transmembrane</keyword>
<evidence type="ECO:0000256" key="1">
    <source>
        <dbReference type="ARBA" id="ARBA00004442"/>
    </source>
</evidence>
<feature type="signal peptide" evidence="8">
    <location>
        <begin position="1"/>
        <end position="19"/>
    </location>
</feature>
<dbReference type="Gene3D" id="1.20.1600.10">
    <property type="entry name" value="Outer membrane efflux proteins (OEP)"/>
    <property type="match status" value="1"/>
</dbReference>
<feature type="chain" id="PRO_5022133406" evidence="8">
    <location>
        <begin position="20"/>
        <end position="442"/>
    </location>
</feature>
<evidence type="ECO:0000313" key="10">
    <source>
        <dbReference type="Proteomes" id="UP000317315"/>
    </source>
</evidence>
<keyword evidence="4" id="KW-1134">Transmembrane beta strand</keyword>
<dbReference type="Proteomes" id="UP000317315">
    <property type="component" value="Unassembled WGS sequence"/>
</dbReference>
<comment type="subcellular location">
    <subcellularLocation>
        <location evidence="1">Cell outer membrane</location>
    </subcellularLocation>
</comment>
<evidence type="ECO:0000256" key="2">
    <source>
        <dbReference type="ARBA" id="ARBA00007613"/>
    </source>
</evidence>
<dbReference type="EMBL" id="FXTM01000026">
    <property type="protein sequence ID" value="SMO75450.1"/>
    <property type="molecule type" value="Genomic_DNA"/>
</dbReference>
<dbReference type="Pfam" id="PF02321">
    <property type="entry name" value="OEP"/>
    <property type="match status" value="2"/>
</dbReference>
<dbReference type="GO" id="GO:0015288">
    <property type="term" value="F:porin activity"/>
    <property type="evidence" value="ECO:0007669"/>
    <property type="project" value="TreeGrafter"/>
</dbReference>
<proteinExistence type="inferred from homology"/>
<evidence type="ECO:0000256" key="7">
    <source>
        <dbReference type="ARBA" id="ARBA00023237"/>
    </source>
</evidence>
<keyword evidence="3" id="KW-0813">Transport</keyword>
<protein>
    <submittedName>
        <fullName evidence="9">Outer membrane protein TolC</fullName>
    </submittedName>
</protein>
<keyword evidence="6" id="KW-0472">Membrane</keyword>
<evidence type="ECO:0000256" key="8">
    <source>
        <dbReference type="SAM" id="SignalP"/>
    </source>
</evidence>
<dbReference type="AlphaFoldDB" id="A0A521DX51"/>
<dbReference type="InterPro" id="IPR003423">
    <property type="entry name" value="OMP_efflux"/>
</dbReference>
<comment type="similarity">
    <text evidence="2">Belongs to the outer membrane factor (OMF) (TC 1.B.17) family.</text>
</comment>
<dbReference type="RefSeq" id="WP_142936127.1">
    <property type="nucleotide sequence ID" value="NZ_FXTM01000026.1"/>
</dbReference>
<accession>A0A521DX51</accession>
<keyword evidence="8" id="KW-0732">Signal</keyword>